<name>A0A6N7PKV1_9BACT</name>
<comment type="caution">
    <text evidence="2">The sequence shown here is derived from an EMBL/GenBank/DDBJ whole genome shotgun (WGS) entry which is preliminary data.</text>
</comment>
<evidence type="ECO:0000313" key="3">
    <source>
        <dbReference type="Proteomes" id="UP000440224"/>
    </source>
</evidence>
<dbReference type="SUPFAM" id="SSF140931">
    <property type="entry name" value="Fic-like"/>
    <property type="match status" value="1"/>
</dbReference>
<dbReference type="GO" id="GO:0016301">
    <property type="term" value="F:kinase activity"/>
    <property type="evidence" value="ECO:0007669"/>
    <property type="project" value="InterPro"/>
</dbReference>
<dbReference type="Gene3D" id="1.10.1790.50">
    <property type="match status" value="1"/>
</dbReference>
<dbReference type="PROSITE" id="PS51459">
    <property type="entry name" value="FIDO"/>
    <property type="match status" value="1"/>
</dbReference>
<accession>A0A6N7PKV1</accession>
<dbReference type="Pfam" id="PF02661">
    <property type="entry name" value="Fic"/>
    <property type="match status" value="1"/>
</dbReference>
<proteinExistence type="predicted"/>
<keyword evidence="3" id="KW-1185">Reference proteome</keyword>
<dbReference type="InterPro" id="IPR006440">
    <property type="entry name" value="Doc"/>
</dbReference>
<reference evidence="2 3" key="1">
    <citation type="submission" date="2019-10" db="EMBL/GenBank/DDBJ databases">
        <title>A soil myxobacterium in the family Polyangiaceae.</title>
        <authorList>
            <person name="Li Y."/>
            <person name="Wang J."/>
        </authorList>
    </citation>
    <scope>NUCLEOTIDE SEQUENCE [LARGE SCALE GENOMIC DNA]</scope>
    <source>
        <strain evidence="2 3">DSM 14734</strain>
    </source>
</reference>
<dbReference type="Proteomes" id="UP000440224">
    <property type="component" value="Unassembled WGS sequence"/>
</dbReference>
<dbReference type="NCBIfam" id="TIGR01550">
    <property type="entry name" value="DOC_P1"/>
    <property type="match status" value="1"/>
</dbReference>
<evidence type="ECO:0000259" key="1">
    <source>
        <dbReference type="PROSITE" id="PS51459"/>
    </source>
</evidence>
<feature type="domain" description="Fido" evidence="1">
    <location>
        <begin position="1"/>
        <end position="99"/>
    </location>
</feature>
<dbReference type="OrthoDB" id="9802752at2"/>
<dbReference type="InterPro" id="IPR036597">
    <property type="entry name" value="Fido-like_dom_sf"/>
</dbReference>
<organism evidence="2 3">
    <name type="scientific">Polyangium spumosum</name>
    <dbReference type="NCBI Taxonomy" id="889282"/>
    <lineage>
        <taxon>Bacteria</taxon>
        <taxon>Pseudomonadati</taxon>
        <taxon>Myxococcota</taxon>
        <taxon>Polyangia</taxon>
        <taxon>Polyangiales</taxon>
        <taxon>Polyangiaceae</taxon>
        <taxon>Polyangium</taxon>
    </lineage>
</organism>
<evidence type="ECO:0000313" key="2">
    <source>
        <dbReference type="EMBL" id="MRG92782.1"/>
    </source>
</evidence>
<dbReference type="EMBL" id="WJIE01000003">
    <property type="protein sequence ID" value="MRG92782.1"/>
    <property type="molecule type" value="Genomic_DNA"/>
</dbReference>
<gene>
    <name evidence="2" type="ORF">GF068_12705</name>
</gene>
<dbReference type="InterPro" id="IPR003812">
    <property type="entry name" value="Fido"/>
</dbReference>
<sequence>MPAPGHALESVTPRSTLPLRRKPRALFHSLVKNHPFHNGNKRTALVALIVFLAKNDRRFDNNTIDDEIFEFVTGVAASNLGEGRGADDEVSDIATWIRNRTVRNDFRARSMRPNEFLDCCRQADLVVKELGGSWLVRGERGTIKFSKSTGELTGNVVRGYVRQLGIKDPTVSLAEFQDGLEPTQEAIRRFRAVLIRLANA</sequence>
<dbReference type="AlphaFoldDB" id="A0A6N7PKV1"/>
<protein>
    <submittedName>
        <fullName evidence="2">Type II toxin-antitoxin system death-on-curing family toxin</fullName>
    </submittedName>
</protein>